<proteinExistence type="predicted"/>
<protein>
    <submittedName>
        <fullName evidence="2">Uncharacterized protein</fullName>
    </submittedName>
</protein>
<keyword evidence="1" id="KW-0812">Transmembrane</keyword>
<dbReference type="RefSeq" id="WP_161053995.1">
    <property type="nucleotide sequence ID" value="NZ_WWCT01000003.1"/>
</dbReference>
<dbReference type="Proteomes" id="UP000642144">
    <property type="component" value="Unassembled WGS sequence"/>
</dbReference>
<evidence type="ECO:0000256" key="1">
    <source>
        <dbReference type="SAM" id="Phobius"/>
    </source>
</evidence>
<reference evidence="2 3" key="1">
    <citation type="submission" date="2019-12" db="EMBL/GenBank/DDBJ databases">
        <title>Novel species isolated from a subtropical stream in China.</title>
        <authorList>
            <person name="Lu H."/>
        </authorList>
    </citation>
    <scope>NUCLEOTIDE SEQUENCE [LARGE SCALE GENOMIC DNA]</scope>
    <source>
        <strain evidence="2 3">CY42W</strain>
    </source>
</reference>
<comment type="caution">
    <text evidence="2">The sequence shown here is derived from an EMBL/GenBank/DDBJ whole genome shotgun (WGS) entry which is preliminary data.</text>
</comment>
<accession>A0ABW9VW72</accession>
<name>A0ABW9VW72_9BURK</name>
<keyword evidence="3" id="KW-1185">Reference proteome</keyword>
<sequence length="146" mass="15744">MTPPTNNSEAQVAILEARVDGRISSVEVTFANFVKVMDEREKVASERHKASEARMDRMEAMIAEIRASIASLRTTIIVTGVSSVLAAVLGISAFNAALYSNMLAALQTGSNMAESKAQVERVAAQAALLLKRAEEKENRPKQPPSD</sequence>
<dbReference type="EMBL" id="WWCT01000003">
    <property type="protein sequence ID" value="MYN25914.1"/>
    <property type="molecule type" value="Genomic_DNA"/>
</dbReference>
<keyword evidence="1" id="KW-0472">Membrane</keyword>
<evidence type="ECO:0000313" key="3">
    <source>
        <dbReference type="Proteomes" id="UP000642144"/>
    </source>
</evidence>
<feature type="transmembrane region" description="Helical" evidence="1">
    <location>
        <begin position="76"/>
        <end position="99"/>
    </location>
</feature>
<keyword evidence="1" id="KW-1133">Transmembrane helix</keyword>
<organism evidence="2 3">
    <name type="scientific">Duganella levis</name>
    <dbReference type="NCBI Taxonomy" id="2692169"/>
    <lineage>
        <taxon>Bacteria</taxon>
        <taxon>Pseudomonadati</taxon>
        <taxon>Pseudomonadota</taxon>
        <taxon>Betaproteobacteria</taxon>
        <taxon>Burkholderiales</taxon>
        <taxon>Oxalobacteraceae</taxon>
        <taxon>Telluria group</taxon>
        <taxon>Duganella</taxon>
    </lineage>
</organism>
<evidence type="ECO:0000313" key="2">
    <source>
        <dbReference type="EMBL" id="MYN25914.1"/>
    </source>
</evidence>
<gene>
    <name evidence="2" type="ORF">GTP69_05800</name>
</gene>